<gene>
    <name evidence="2" type="ORF">B9Z19DRAFT_1131364</name>
</gene>
<keyword evidence="1" id="KW-0175">Coiled coil</keyword>
<feature type="coiled-coil region" evidence="1">
    <location>
        <begin position="37"/>
        <end position="64"/>
    </location>
</feature>
<organism evidence="2 3">
    <name type="scientific">Tuber borchii</name>
    <name type="common">White truffle</name>
    <dbReference type="NCBI Taxonomy" id="42251"/>
    <lineage>
        <taxon>Eukaryota</taxon>
        <taxon>Fungi</taxon>
        <taxon>Dikarya</taxon>
        <taxon>Ascomycota</taxon>
        <taxon>Pezizomycotina</taxon>
        <taxon>Pezizomycetes</taxon>
        <taxon>Pezizales</taxon>
        <taxon>Tuberaceae</taxon>
        <taxon>Tuber</taxon>
    </lineage>
</organism>
<proteinExistence type="predicted"/>
<evidence type="ECO:0000256" key="1">
    <source>
        <dbReference type="SAM" id="Coils"/>
    </source>
</evidence>
<sequence length="119" mass="14144">MTSEKDRFKEVLEEELARSWEKLEKDVAGRNCLADFRADMMRELEVAQNKREEERQRRDEEGRLIYDINNAEKFNKETFNAEIGYQATILFPKATKFFRKEMRGGRGLSSSNYIMYDQG</sequence>
<evidence type="ECO:0000313" key="2">
    <source>
        <dbReference type="EMBL" id="PUU75406.1"/>
    </source>
</evidence>
<keyword evidence="3" id="KW-1185">Reference proteome</keyword>
<comment type="caution">
    <text evidence="2">The sequence shown here is derived from an EMBL/GenBank/DDBJ whole genome shotgun (WGS) entry which is preliminary data.</text>
</comment>
<dbReference type="Proteomes" id="UP000244722">
    <property type="component" value="Unassembled WGS sequence"/>
</dbReference>
<reference evidence="2 3" key="1">
    <citation type="submission" date="2017-04" db="EMBL/GenBank/DDBJ databases">
        <title>Draft genome sequence of Tuber borchii Vittad., a whitish edible truffle.</title>
        <authorList>
            <consortium name="DOE Joint Genome Institute"/>
            <person name="Murat C."/>
            <person name="Kuo A."/>
            <person name="Barry K.W."/>
            <person name="Clum A."/>
            <person name="Dockter R.B."/>
            <person name="Fauchery L."/>
            <person name="Iotti M."/>
            <person name="Kohler A."/>
            <person name="Labutti K."/>
            <person name="Lindquist E.A."/>
            <person name="Lipzen A."/>
            <person name="Ohm R.A."/>
            <person name="Wang M."/>
            <person name="Grigoriev I.V."/>
            <person name="Zambonelli A."/>
            <person name="Martin F.M."/>
        </authorList>
    </citation>
    <scope>NUCLEOTIDE SEQUENCE [LARGE SCALE GENOMIC DNA]</scope>
    <source>
        <strain evidence="2 3">Tbo3840</strain>
    </source>
</reference>
<protein>
    <submittedName>
        <fullName evidence="2">Uncharacterized protein</fullName>
    </submittedName>
</protein>
<evidence type="ECO:0000313" key="3">
    <source>
        <dbReference type="Proteomes" id="UP000244722"/>
    </source>
</evidence>
<dbReference type="EMBL" id="NESQ01000233">
    <property type="protein sequence ID" value="PUU75406.1"/>
    <property type="molecule type" value="Genomic_DNA"/>
</dbReference>
<name>A0A2T6ZIX6_TUBBO</name>
<dbReference type="AlphaFoldDB" id="A0A2T6ZIX6"/>
<accession>A0A2T6ZIX6</accession>